<protein>
    <submittedName>
        <fullName evidence="1">Uncharacterized protein</fullName>
    </submittedName>
</protein>
<proteinExistence type="predicted"/>
<evidence type="ECO:0000313" key="1">
    <source>
        <dbReference type="EMBL" id="MPC11500.1"/>
    </source>
</evidence>
<name>A0A5B7CPS7_PORTR</name>
<comment type="caution">
    <text evidence="1">The sequence shown here is derived from an EMBL/GenBank/DDBJ whole genome shotgun (WGS) entry which is preliminary data.</text>
</comment>
<dbReference type="EMBL" id="VSRR010000166">
    <property type="protein sequence ID" value="MPC11500.1"/>
    <property type="molecule type" value="Genomic_DNA"/>
</dbReference>
<reference evidence="1 2" key="1">
    <citation type="submission" date="2019-05" db="EMBL/GenBank/DDBJ databases">
        <title>Another draft genome of Portunus trituberculatus and its Hox gene families provides insights of decapod evolution.</title>
        <authorList>
            <person name="Jeong J.-H."/>
            <person name="Song I."/>
            <person name="Kim S."/>
            <person name="Choi T."/>
            <person name="Kim D."/>
            <person name="Ryu S."/>
            <person name="Kim W."/>
        </authorList>
    </citation>
    <scope>NUCLEOTIDE SEQUENCE [LARGE SCALE GENOMIC DNA]</scope>
    <source>
        <tissue evidence="1">Muscle</tissue>
    </source>
</reference>
<evidence type="ECO:0000313" key="2">
    <source>
        <dbReference type="Proteomes" id="UP000324222"/>
    </source>
</evidence>
<keyword evidence="2" id="KW-1185">Reference proteome</keyword>
<sequence length="122" mass="13981">MLAAGRLPKSFPYLSSGSSLSFSRHYHLRQPPPTPRITNIDVRGVYSRWRRQCRVLEKRQSYVFTSASTLYPMTPPSARLPPPRRRLSIKLQLYCHQDANCYGGIALQYSNRPPLVRCSSEA</sequence>
<organism evidence="1 2">
    <name type="scientific">Portunus trituberculatus</name>
    <name type="common">Swimming crab</name>
    <name type="synonym">Neptunus trituberculatus</name>
    <dbReference type="NCBI Taxonomy" id="210409"/>
    <lineage>
        <taxon>Eukaryota</taxon>
        <taxon>Metazoa</taxon>
        <taxon>Ecdysozoa</taxon>
        <taxon>Arthropoda</taxon>
        <taxon>Crustacea</taxon>
        <taxon>Multicrustacea</taxon>
        <taxon>Malacostraca</taxon>
        <taxon>Eumalacostraca</taxon>
        <taxon>Eucarida</taxon>
        <taxon>Decapoda</taxon>
        <taxon>Pleocyemata</taxon>
        <taxon>Brachyura</taxon>
        <taxon>Eubrachyura</taxon>
        <taxon>Portunoidea</taxon>
        <taxon>Portunidae</taxon>
        <taxon>Portuninae</taxon>
        <taxon>Portunus</taxon>
    </lineage>
</organism>
<dbReference type="AlphaFoldDB" id="A0A5B7CPS7"/>
<dbReference type="Proteomes" id="UP000324222">
    <property type="component" value="Unassembled WGS sequence"/>
</dbReference>
<gene>
    <name evidence="1" type="ORF">E2C01_004167</name>
</gene>
<accession>A0A5B7CPS7</accession>